<dbReference type="EMBL" id="BARS01012812">
    <property type="protein sequence ID" value="GAF90450.1"/>
    <property type="molecule type" value="Genomic_DNA"/>
</dbReference>
<organism evidence="2">
    <name type="scientific">marine sediment metagenome</name>
    <dbReference type="NCBI Taxonomy" id="412755"/>
    <lineage>
        <taxon>unclassified sequences</taxon>
        <taxon>metagenomes</taxon>
        <taxon>ecological metagenomes</taxon>
    </lineage>
</organism>
<comment type="caution">
    <text evidence="2">The sequence shown here is derived from an EMBL/GenBank/DDBJ whole genome shotgun (WGS) entry which is preliminary data.</text>
</comment>
<dbReference type="Gene3D" id="3.20.20.70">
    <property type="entry name" value="Aldolase class I"/>
    <property type="match status" value="1"/>
</dbReference>
<dbReference type="PANTHER" id="PTHR35803">
    <property type="entry name" value="GLUCAN 1,4-ALPHA-GLUCOSIDASE SUSB-RELATED"/>
    <property type="match status" value="1"/>
</dbReference>
<dbReference type="AlphaFoldDB" id="X0UPS4"/>
<feature type="non-terminal residue" evidence="2">
    <location>
        <position position="1"/>
    </location>
</feature>
<name>X0UPS4_9ZZZZ</name>
<feature type="domain" description="Glycosyl-hydrolase 97 C-terminal oligomerisation" evidence="1">
    <location>
        <begin position="97"/>
        <end position="192"/>
    </location>
</feature>
<reference evidence="2" key="1">
    <citation type="journal article" date="2014" name="Front. Microbiol.">
        <title>High frequency of phylogenetically diverse reductive dehalogenase-homologous genes in deep subseafloor sedimentary metagenomes.</title>
        <authorList>
            <person name="Kawai M."/>
            <person name="Futagami T."/>
            <person name="Toyoda A."/>
            <person name="Takaki Y."/>
            <person name="Nishi S."/>
            <person name="Hori S."/>
            <person name="Arai W."/>
            <person name="Tsubouchi T."/>
            <person name="Morono Y."/>
            <person name="Uchiyama I."/>
            <person name="Ito T."/>
            <person name="Fujiyama A."/>
            <person name="Inagaki F."/>
            <person name="Takami H."/>
        </authorList>
    </citation>
    <scope>NUCLEOTIDE SEQUENCE</scope>
    <source>
        <strain evidence="2">Expedition CK06-06</strain>
    </source>
</reference>
<proteinExistence type="predicted"/>
<evidence type="ECO:0000259" key="1">
    <source>
        <dbReference type="Pfam" id="PF14509"/>
    </source>
</evidence>
<dbReference type="InterPro" id="IPR029483">
    <property type="entry name" value="GH97_C"/>
</dbReference>
<protein>
    <recommendedName>
        <fullName evidence="1">Glycosyl-hydrolase 97 C-terminal oligomerisation domain-containing protein</fullName>
    </recommendedName>
</protein>
<feature type="non-terminal residue" evidence="2">
    <location>
        <position position="194"/>
    </location>
</feature>
<evidence type="ECO:0000313" key="2">
    <source>
        <dbReference type="EMBL" id="GAF90450.1"/>
    </source>
</evidence>
<dbReference type="Pfam" id="PF14509">
    <property type="entry name" value="GH97_C"/>
    <property type="match status" value="1"/>
</dbReference>
<dbReference type="PANTHER" id="PTHR35803:SF2">
    <property type="entry name" value="RETAINING ALPHA-GALACTOSIDASE"/>
    <property type="match status" value="1"/>
</dbReference>
<accession>X0UPS4</accession>
<dbReference type="InterPro" id="IPR013785">
    <property type="entry name" value="Aldolase_TIM"/>
</dbReference>
<sequence length="194" mass="21694">VGLEYLRWSDWANPEHNVTVPYTRMLVGPMDYTPGGFNNATQKSFTPKDVDPMTLGTRCHQLAMFVVFESPLQVLADSPTSYNKEKGLDFLSLVPTVWDQTRFIEGEVGDYIVLARKNGDKWYLGAMTDWDERELEIPLDFLGSGSWKAKAWADGRRAATRPEEVDISEGEVNASEVLPLKMAPGGGYVAVFEP</sequence>
<gene>
    <name evidence="2" type="ORF">S01H1_22629</name>
</gene>
<dbReference type="InterPro" id="IPR052720">
    <property type="entry name" value="Glycosyl_hydrolase_97"/>
</dbReference>